<evidence type="ECO:0000313" key="4">
    <source>
        <dbReference type="Proteomes" id="UP000005018"/>
    </source>
</evidence>
<dbReference type="AlphaFoldDB" id="H8X7L1"/>
<accession>H8X7L1</accession>
<keyword evidence="2" id="KW-0472">Membrane</keyword>
<evidence type="ECO:0000256" key="1">
    <source>
        <dbReference type="SAM" id="MobiDB-lite"/>
    </source>
</evidence>
<dbReference type="OrthoDB" id="4026426at2759"/>
<gene>
    <name evidence="3" type="ORF">CORT_0E02080</name>
</gene>
<dbReference type="EMBL" id="HE681723">
    <property type="protein sequence ID" value="CCG23795.1"/>
    <property type="molecule type" value="Genomic_DNA"/>
</dbReference>
<dbReference type="GeneID" id="14540925"/>
<proteinExistence type="predicted"/>
<dbReference type="RefSeq" id="XP_003869928.1">
    <property type="nucleotide sequence ID" value="XM_003869879.1"/>
</dbReference>
<sequence length="179" mass="20118">MFSISSSIIGVVIFFLILNAIQFLLWLLRKPIREEQSAPMFSEPHVTHRHSEAISGTSQPRSEVFGSLHTTNQSTTPNDSFANFRARLLAARGSTGSQSDVETSTMLPRRDGKQFKMKFKEVREKAKSRIQTVADKYSKKVQRTGRRSSSVSINSVMDDLSSKAPNFDDEDPPPPYSLH</sequence>
<evidence type="ECO:0000256" key="2">
    <source>
        <dbReference type="SAM" id="Phobius"/>
    </source>
</evidence>
<dbReference type="Proteomes" id="UP000005018">
    <property type="component" value="Chromosome 5"/>
</dbReference>
<dbReference type="HOGENOM" id="CLU_1503252_0_0_1"/>
<dbReference type="KEGG" id="cot:CORT_0E02080"/>
<evidence type="ECO:0000313" key="3">
    <source>
        <dbReference type="EMBL" id="CCG23795.1"/>
    </source>
</evidence>
<feature type="transmembrane region" description="Helical" evidence="2">
    <location>
        <begin position="6"/>
        <end position="28"/>
    </location>
</feature>
<protein>
    <submittedName>
        <fullName evidence="3">Uncharacterized protein</fullName>
    </submittedName>
</protein>
<feature type="region of interest" description="Disordered" evidence="1">
    <location>
        <begin position="135"/>
        <end position="179"/>
    </location>
</feature>
<reference evidence="3 4" key="1">
    <citation type="journal article" date="2012" name="PLoS ONE">
        <title>Sequence and analysis of the genome of the pathogenic yeast Candida orthopsilosis.</title>
        <authorList>
            <person name="Riccombeni A."/>
            <person name="Vidanes G."/>
            <person name="Proux-Wera E."/>
            <person name="Wolfe K.H."/>
            <person name="Butler G."/>
        </authorList>
    </citation>
    <scope>NUCLEOTIDE SEQUENCE [LARGE SCALE GENOMIC DNA]</scope>
    <source>
        <strain evidence="3 4">Co 90-125</strain>
    </source>
</reference>
<keyword evidence="2" id="KW-1133">Transmembrane helix</keyword>
<keyword evidence="4" id="KW-1185">Reference proteome</keyword>
<keyword evidence="2" id="KW-0812">Transmembrane</keyword>
<name>H8X7L1_CANO9</name>
<organism evidence="3 4">
    <name type="scientific">Candida orthopsilosis (strain 90-125)</name>
    <name type="common">Yeast</name>
    <dbReference type="NCBI Taxonomy" id="1136231"/>
    <lineage>
        <taxon>Eukaryota</taxon>
        <taxon>Fungi</taxon>
        <taxon>Dikarya</taxon>
        <taxon>Ascomycota</taxon>
        <taxon>Saccharomycotina</taxon>
        <taxon>Pichiomycetes</taxon>
        <taxon>Debaryomycetaceae</taxon>
        <taxon>Candida/Lodderomyces clade</taxon>
        <taxon>Candida</taxon>
    </lineage>
</organism>